<dbReference type="NCBIfam" id="TIGR00484">
    <property type="entry name" value="EF-G"/>
    <property type="match status" value="1"/>
</dbReference>
<evidence type="ECO:0000256" key="5">
    <source>
        <dbReference type="ARBA" id="ARBA00022917"/>
    </source>
</evidence>
<dbReference type="SUPFAM" id="SSF54980">
    <property type="entry name" value="EF-G C-terminal domain-like"/>
    <property type="match status" value="2"/>
</dbReference>
<dbReference type="Pfam" id="PF14492">
    <property type="entry name" value="EFG_III"/>
    <property type="match status" value="1"/>
</dbReference>
<dbReference type="OrthoDB" id="9804431at2"/>
<dbReference type="GO" id="GO:0003746">
    <property type="term" value="F:translation elongation factor activity"/>
    <property type="evidence" value="ECO:0007669"/>
    <property type="project" value="UniProtKB-UniRule"/>
</dbReference>
<dbReference type="Pfam" id="PF00679">
    <property type="entry name" value="EFG_C"/>
    <property type="match status" value="1"/>
</dbReference>
<evidence type="ECO:0000256" key="8">
    <source>
        <dbReference type="HAMAP-Rule" id="MF_00054"/>
    </source>
</evidence>
<evidence type="ECO:0000256" key="4">
    <source>
        <dbReference type="ARBA" id="ARBA00022768"/>
    </source>
</evidence>
<evidence type="ECO:0000313" key="11">
    <source>
        <dbReference type="Proteomes" id="UP000076079"/>
    </source>
</evidence>
<keyword evidence="3 8" id="KW-0547">Nucleotide-binding</keyword>
<dbReference type="Gene3D" id="3.30.70.870">
    <property type="entry name" value="Elongation Factor G (Translational Gtpase), domain 3"/>
    <property type="match status" value="1"/>
</dbReference>
<comment type="subcellular location">
    <subcellularLocation>
        <location evidence="8">Cytoplasm</location>
    </subcellularLocation>
</comment>
<dbReference type="InterPro" id="IPR004540">
    <property type="entry name" value="Transl_elong_EFG/EF2"/>
</dbReference>
<evidence type="ECO:0000313" key="10">
    <source>
        <dbReference type="EMBL" id="AMY11631.1"/>
    </source>
</evidence>
<dbReference type="InterPro" id="IPR035647">
    <property type="entry name" value="EFG_III/V"/>
</dbReference>
<protein>
    <recommendedName>
        <fullName evidence="2 8">Elongation factor G</fullName>
        <shortName evidence="8">EF-G</shortName>
    </recommendedName>
</protein>
<dbReference type="PATRIC" id="fig|1813736.3.peg.5140"/>
<feature type="binding site" evidence="8">
    <location>
        <begin position="17"/>
        <end position="24"/>
    </location>
    <ligand>
        <name>GTP</name>
        <dbReference type="ChEBI" id="CHEBI:37565"/>
    </ligand>
</feature>
<dbReference type="GO" id="GO:0005737">
    <property type="term" value="C:cytoplasm"/>
    <property type="evidence" value="ECO:0007669"/>
    <property type="project" value="UniProtKB-SubCell"/>
</dbReference>
<feature type="domain" description="Tr-type G" evidence="9">
    <location>
        <begin position="8"/>
        <end position="290"/>
    </location>
</feature>
<dbReference type="SUPFAM" id="SSF50447">
    <property type="entry name" value="Translation proteins"/>
    <property type="match status" value="1"/>
</dbReference>
<proteinExistence type="inferred from homology"/>
<dbReference type="Gene3D" id="3.30.230.10">
    <property type="match status" value="1"/>
</dbReference>
<dbReference type="FunFam" id="3.30.230.10:FF:000003">
    <property type="entry name" value="Elongation factor G"/>
    <property type="match status" value="1"/>
</dbReference>
<dbReference type="InterPro" id="IPR000640">
    <property type="entry name" value="EFG_V-like"/>
</dbReference>
<sequence>MARQVPLSRTRNIGIMAHIDAGKTTTTERILFYTGITYKIGEVHDGTATMDWMEQEQERGITITSAATTCFWRDHRINIIDTPGHVDFTAEVERSLRVLDGAVAVFDSVAGVEPQSETVWRQADKYRVPRICFVNKMDRIGANFDRTVDQIKTRLQGNPCVLQFPIGTEDKFRGVVDVVTMKAITYKDETMGAEYVTEDIPADLLDQAKAYREQLLEKVSEADDALLEKYLSGEEITEAEIKAALRLRVNKSVHGRVEAPFVPVICGSAFKNKGVQPLLDAVVDFLPSPIDIPAIQGVSMDKADETVIERPADDTKPFAALAFKIMTDPFVGQLTFIRVYSGVLASGASVLNSTKGKTERIGRLLKMHANKREEIKEVYAGDIAACVGLKSVMTGDTICDEKHAVVLESMDFPEPVISLAIEPKTKSDQEKLGHGLAKLMAEDPTFRVRTDQQTGQVIIAGMGELHLDIIVDRLKREFNVEANVGRPQVAYKETLTMKAEGEGRYVRQTGGRGQYGHAKIRLIPRQPGEGYLFENKIVGGTIPKEFIKPIDEGIKEALTTGVLAGFPVDDVGIELYDGSYHDVDSNEMAFKIAGSMAFKDAAKKARPVLLEPVMRVEVVVPKEFMGDIMGDIASRRGHIQSQEDLGGTQIVSSRVPLSEMFGYATELRSRTQGRATYSMHFDRYEQAPGHVADEVIARMQGTKQ</sequence>
<dbReference type="Gene3D" id="3.30.70.240">
    <property type="match status" value="1"/>
</dbReference>
<dbReference type="InterPro" id="IPR020568">
    <property type="entry name" value="Ribosomal_Su5_D2-typ_SF"/>
</dbReference>
<evidence type="ECO:0000256" key="3">
    <source>
        <dbReference type="ARBA" id="ARBA00022741"/>
    </source>
</evidence>
<dbReference type="InterPro" id="IPR014721">
    <property type="entry name" value="Ribsml_uS5_D2-typ_fold_subgr"/>
</dbReference>
<dbReference type="PRINTS" id="PR00315">
    <property type="entry name" value="ELONGATNFCT"/>
</dbReference>
<dbReference type="PANTHER" id="PTHR43261:SF1">
    <property type="entry name" value="RIBOSOME-RELEASING FACTOR 2, MITOCHONDRIAL"/>
    <property type="match status" value="1"/>
</dbReference>
<dbReference type="SMART" id="SM00838">
    <property type="entry name" value="EFG_C"/>
    <property type="match status" value="1"/>
</dbReference>
<keyword evidence="6 8" id="KW-0342">GTP-binding</keyword>
<dbReference type="Gene3D" id="3.40.50.300">
    <property type="entry name" value="P-loop containing nucleotide triphosphate hydrolases"/>
    <property type="match status" value="1"/>
</dbReference>
<dbReference type="Pfam" id="PF03764">
    <property type="entry name" value="EFG_IV"/>
    <property type="match status" value="1"/>
</dbReference>
<name>A0A143PTC1_LUTPR</name>
<dbReference type="InterPro" id="IPR000795">
    <property type="entry name" value="T_Tr_GTP-bd_dom"/>
</dbReference>
<dbReference type="SMART" id="SM00889">
    <property type="entry name" value="EFG_IV"/>
    <property type="match status" value="1"/>
</dbReference>
<dbReference type="InterPro" id="IPR047872">
    <property type="entry name" value="EFG_IV"/>
</dbReference>
<dbReference type="RefSeq" id="WP_110173165.1">
    <property type="nucleotide sequence ID" value="NZ_CP015136.1"/>
</dbReference>
<dbReference type="InterPro" id="IPR035649">
    <property type="entry name" value="EFG_V"/>
</dbReference>
<reference evidence="10 11" key="1">
    <citation type="journal article" date="2016" name="Genome Announc.">
        <title>First Complete Genome Sequence of a Subdivision 6 Acidobacterium Strain.</title>
        <authorList>
            <person name="Huang S."/>
            <person name="Vieira S."/>
            <person name="Bunk B."/>
            <person name="Riedel T."/>
            <person name="Sproer C."/>
            <person name="Overmann J."/>
        </authorList>
    </citation>
    <scope>NUCLEOTIDE SEQUENCE [LARGE SCALE GENOMIC DNA]</scope>
    <source>
        <strain evidence="11">DSM 100886 HEG_-6_39</strain>
    </source>
</reference>
<dbReference type="InterPro" id="IPR009022">
    <property type="entry name" value="EFG_III"/>
</dbReference>
<dbReference type="EMBL" id="CP015136">
    <property type="protein sequence ID" value="AMY11631.1"/>
    <property type="molecule type" value="Genomic_DNA"/>
</dbReference>
<evidence type="ECO:0000256" key="6">
    <source>
        <dbReference type="ARBA" id="ARBA00023134"/>
    </source>
</evidence>
<evidence type="ECO:0000256" key="1">
    <source>
        <dbReference type="ARBA" id="ARBA00005870"/>
    </source>
</evidence>
<dbReference type="Proteomes" id="UP000076079">
    <property type="component" value="Chromosome"/>
</dbReference>
<dbReference type="GO" id="GO:0032790">
    <property type="term" value="P:ribosome disassembly"/>
    <property type="evidence" value="ECO:0007669"/>
    <property type="project" value="TreeGrafter"/>
</dbReference>
<dbReference type="FunFam" id="2.40.30.10:FF:000006">
    <property type="entry name" value="Elongation factor G"/>
    <property type="match status" value="1"/>
</dbReference>
<dbReference type="CDD" id="cd04088">
    <property type="entry name" value="EFG_mtEFG_II"/>
    <property type="match status" value="1"/>
</dbReference>
<evidence type="ECO:0000256" key="2">
    <source>
        <dbReference type="ARBA" id="ARBA00017872"/>
    </source>
</evidence>
<dbReference type="GO" id="GO:0005525">
    <property type="term" value="F:GTP binding"/>
    <property type="evidence" value="ECO:0007669"/>
    <property type="project" value="UniProtKB-UniRule"/>
</dbReference>
<dbReference type="FunFam" id="3.30.70.870:FF:000001">
    <property type="entry name" value="Elongation factor G"/>
    <property type="match status" value="1"/>
</dbReference>
<dbReference type="PANTHER" id="PTHR43261">
    <property type="entry name" value="TRANSLATION ELONGATION FACTOR G-RELATED"/>
    <property type="match status" value="1"/>
</dbReference>
<dbReference type="InterPro" id="IPR004161">
    <property type="entry name" value="EFTu-like_2"/>
</dbReference>
<dbReference type="CDD" id="cd01886">
    <property type="entry name" value="EF-G"/>
    <property type="match status" value="1"/>
</dbReference>
<feature type="binding site" evidence="8">
    <location>
        <begin position="81"/>
        <end position="85"/>
    </location>
    <ligand>
        <name>GTP</name>
        <dbReference type="ChEBI" id="CHEBI:37565"/>
    </ligand>
</feature>
<dbReference type="STRING" id="1855912.LuPra_04882"/>
<dbReference type="GO" id="GO:0003924">
    <property type="term" value="F:GTPase activity"/>
    <property type="evidence" value="ECO:0007669"/>
    <property type="project" value="InterPro"/>
</dbReference>
<evidence type="ECO:0000259" key="9">
    <source>
        <dbReference type="PROSITE" id="PS51722"/>
    </source>
</evidence>
<dbReference type="HAMAP" id="MF_00054_B">
    <property type="entry name" value="EF_G_EF_2_B"/>
    <property type="match status" value="1"/>
</dbReference>
<dbReference type="InterPro" id="IPR005225">
    <property type="entry name" value="Small_GTP-bd"/>
</dbReference>
<dbReference type="NCBIfam" id="NF009381">
    <property type="entry name" value="PRK12740.1-5"/>
    <property type="match status" value="1"/>
</dbReference>
<dbReference type="InterPro" id="IPR031157">
    <property type="entry name" value="G_TR_CS"/>
</dbReference>
<dbReference type="SUPFAM" id="SSF54211">
    <property type="entry name" value="Ribosomal protein S5 domain 2-like"/>
    <property type="match status" value="1"/>
</dbReference>
<dbReference type="Pfam" id="PF00009">
    <property type="entry name" value="GTP_EFTU"/>
    <property type="match status" value="1"/>
</dbReference>
<dbReference type="InterPro" id="IPR041095">
    <property type="entry name" value="EFG_II"/>
</dbReference>
<dbReference type="AlphaFoldDB" id="A0A143PTC1"/>
<dbReference type="SUPFAM" id="SSF52540">
    <property type="entry name" value="P-loop containing nucleoside triphosphate hydrolases"/>
    <property type="match status" value="1"/>
</dbReference>
<keyword evidence="5 8" id="KW-0648">Protein biosynthesis</keyword>
<dbReference type="CDD" id="cd01434">
    <property type="entry name" value="EFG_mtEFG1_IV"/>
    <property type="match status" value="1"/>
</dbReference>
<evidence type="ECO:0000256" key="7">
    <source>
        <dbReference type="ARBA" id="ARBA00024731"/>
    </source>
</evidence>
<comment type="function">
    <text evidence="7 8">Catalyzes the GTP-dependent ribosomal translocation step during translation elongation. During this step, the ribosome changes from the pre-translocational (PRE) to the post-translocational (POST) state as the newly formed A-site-bound peptidyl-tRNA and P-site-bound deacylated tRNA move to the P and E sites, respectively. Catalyzes the coordinated movement of the two tRNA molecules, the mRNA and conformational changes in the ribosome.</text>
</comment>
<accession>A0A143PTC1</accession>
<dbReference type="KEGG" id="abac:LuPra_04882"/>
<dbReference type="InterPro" id="IPR009000">
    <property type="entry name" value="Transl_B-barrel_sf"/>
</dbReference>
<dbReference type="InterPro" id="IPR005517">
    <property type="entry name" value="Transl_elong_EFG/EF2_IV"/>
</dbReference>
<dbReference type="CDD" id="cd03713">
    <property type="entry name" value="EFG_mtEFG_C"/>
    <property type="match status" value="1"/>
</dbReference>
<dbReference type="InterPro" id="IPR027417">
    <property type="entry name" value="P-loop_NTPase"/>
</dbReference>
<comment type="similarity">
    <text evidence="1 8">Belongs to the TRAFAC class translation factor GTPase superfamily. Classic translation factor GTPase family. EF-G/EF-2 subfamily.</text>
</comment>
<dbReference type="FunFam" id="3.30.70.240:FF:000001">
    <property type="entry name" value="Elongation factor G"/>
    <property type="match status" value="1"/>
</dbReference>
<keyword evidence="4 8" id="KW-0251">Elongation factor</keyword>
<reference evidence="11" key="2">
    <citation type="submission" date="2016-04" db="EMBL/GenBank/DDBJ databases">
        <title>First Complete Genome Sequence of a Subdivision 6 Acidobacterium.</title>
        <authorList>
            <person name="Huang S."/>
            <person name="Vieira S."/>
            <person name="Bunk B."/>
            <person name="Riedel T."/>
            <person name="Sproeer C."/>
            <person name="Overmann J."/>
        </authorList>
    </citation>
    <scope>NUCLEOTIDE SEQUENCE [LARGE SCALE GENOMIC DNA]</scope>
    <source>
        <strain evidence="11">DSM 100886 HEG_-6_39</strain>
    </source>
</reference>
<dbReference type="Pfam" id="PF03144">
    <property type="entry name" value="GTP_EFTU_D2"/>
    <property type="match status" value="1"/>
</dbReference>
<dbReference type="CDD" id="cd16262">
    <property type="entry name" value="EFG_III"/>
    <property type="match status" value="1"/>
</dbReference>
<dbReference type="PROSITE" id="PS51722">
    <property type="entry name" value="G_TR_2"/>
    <property type="match status" value="1"/>
</dbReference>
<gene>
    <name evidence="10" type="primary">fusA_2</name>
    <name evidence="8" type="synonym">fusA</name>
    <name evidence="10" type="ORF">LuPra_04882</name>
</gene>
<dbReference type="PROSITE" id="PS00301">
    <property type="entry name" value="G_TR_1"/>
    <property type="match status" value="1"/>
</dbReference>
<keyword evidence="11" id="KW-1185">Reference proteome</keyword>
<feature type="binding site" evidence="8">
    <location>
        <begin position="135"/>
        <end position="138"/>
    </location>
    <ligand>
        <name>GTP</name>
        <dbReference type="ChEBI" id="CHEBI:37565"/>
    </ligand>
</feature>
<keyword evidence="8" id="KW-0963">Cytoplasm</keyword>
<dbReference type="Gene3D" id="2.40.30.10">
    <property type="entry name" value="Translation factors"/>
    <property type="match status" value="1"/>
</dbReference>
<dbReference type="NCBIfam" id="TIGR00231">
    <property type="entry name" value="small_GTP"/>
    <property type="match status" value="1"/>
</dbReference>
<dbReference type="FunFam" id="3.40.50.300:FF:000029">
    <property type="entry name" value="Elongation factor G"/>
    <property type="match status" value="1"/>
</dbReference>
<organism evidence="10 11">
    <name type="scientific">Luteitalea pratensis</name>
    <dbReference type="NCBI Taxonomy" id="1855912"/>
    <lineage>
        <taxon>Bacteria</taxon>
        <taxon>Pseudomonadati</taxon>
        <taxon>Acidobacteriota</taxon>
        <taxon>Vicinamibacteria</taxon>
        <taxon>Vicinamibacterales</taxon>
        <taxon>Vicinamibacteraceae</taxon>
        <taxon>Luteitalea</taxon>
    </lineage>
</organism>